<dbReference type="AlphaFoldDB" id="A0A846QL94"/>
<dbReference type="SUPFAM" id="SSF52540">
    <property type="entry name" value="P-loop containing nucleoside triphosphate hydrolases"/>
    <property type="match status" value="1"/>
</dbReference>
<dbReference type="Gene3D" id="3.40.50.300">
    <property type="entry name" value="P-loop containing nucleotide triphosphate hydrolases"/>
    <property type="match status" value="1"/>
</dbReference>
<evidence type="ECO:0000313" key="3">
    <source>
        <dbReference type="Proteomes" id="UP000580856"/>
    </source>
</evidence>
<dbReference type="EMBL" id="JAATJA010000001">
    <property type="protein sequence ID" value="NJB67232.1"/>
    <property type="molecule type" value="Genomic_DNA"/>
</dbReference>
<dbReference type="GO" id="GO:0016887">
    <property type="term" value="F:ATP hydrolysis activity"/>
    <property type="evidence" value="ECO:0007669"/>
    <property type="project" value="InterPro"/>
</dbReference>
<evidence type="ECO:0000259" key="1">
    <source>
        <dbReference type="Pfam" id="PF13304"/>
    </source>
</evidence>
<reference evidence="2 3" key="1">
    <citation type="submission" date="2020-03" db="EMBL/GenBank/DDBJ databases">
        <title>Genomic Encyclopedia of Type Strains, Phase IV (KMG-IV): sequencing the most valuable type-strain genomes for metagenomic binning, comparative biology and taxonomic classification.</title>
        <authorList>
            <person name="Goeker M."/>
        </authorList>
    </citation>
    <scope>NUCLEOTIDE SEQUENCE [LARGE SCALE GENOMIC DNA]</scope>
    <source>
        <strain evidence="2 3">DSM 24233</strain>
    </source>
</reference>
<accession>A0A846QL94</accession>
<dbReference type="InterPro" id="IPR003959">
    <property type="entry name" value="ATPase_AAA_core"/>
</dbReference>
<dbReference type="PANTHER" id="PTHR40396:SF1">
    <property type="entry name" value="ATPASE AAA-TYPE CORE DOMAIN-CONTAINING PROTEIN"/>
    <property type="match status" value="1"/>
</dbReference>
<comment type="caution">
    <text evidence="2">The sequence shown here is derived from an EMBL/GenBank/DDBJ whole genome shotgun (WGS) entry which is preliminary data.</text>
</comment>
<evidence type="ECO:0000313" key="2">
    <source>
        <dbReference type="EMBL" id="NJB67232.1"/>
    </source>
</evidence>
<dbReference type="Pfam" id="PF13304">
    <property type="entry name" value="AAA_21"/>
    <property type="match status" value="1"/>
</dbReference>
<proteinExistence type="predicted"/>
<feature type="domain" description="ATPase AAA-type core" evidence="1">
    <location>
        <begin position="48"/>
        <end position="364"/>
    </location>
</feature>
<dbReference type="Proteomes" id="UP000580856">
    <property type="component" value="Unassembled WGS sequence"/>
</dbReference>
<name>A0A846QL94_9BACT</name>
<gene>
    <name evidence="2" type="ORF">GGQ74_000872</name>
</gene>
<dbReference type="RefSeq" id="WP_167940302.1">
    <property type="nucleotide sequence ID" value="NZ_JAATJA010000001.1"/>
</dbReference>
<keyword evidence="3" id="KW-1185">Reference proteome</keyword>
<protein>
    <recommendedName>
        <fullName evidence="1">ATPase AAA-type core domain-containing protein</fullName>
    </recommendedName>
</protein>
<sequence length="439" mass="50422">MIVEFSVENFCSIKERQTLSMVAANLKKFEEHTFETPAMTQDKLLKVSAIYGPNASGKTTLIRALSLFQSLVCFSLRDQAEDVVGSYLPFSLDEEWAGKPTSFRLEFVSNEMRYEYSFSYCKERVVCEALYFYPSRKAKLFERSEDGTITFGNLRGDKKIVQKSTRSYNLFLSRGADAGNEQLLEVFDYIKNKIVIFANANIRFRSAMKSTIGLLRDDVDKRYETLVAGLLSAADVGVKNVSLETQDVEKFKFLEKLPDEVREMVIENEMYVPYGHHDVYRGDEVVGEKRFDLRFFESAGTYKIFELASPVLKALSDGLVLVVDELDNSIHTLISEYIVELFNKNAHNQKNAQLVFTTHDVALLTPENFRRDQVWFCNKDRKGATAMYSLVEFESSAIRNETRFDKWYLNGRFGAVPILQKEKFEKFIKHKEEVGCGEA</sequence>
<organism evidence="2 3">
    <name type="scientific">Desulfobaculum xiamenense</name>
    <dbReference type="NCBI Taxonomy" id="995050"/>
    <lineage>
        <taxon>Bacteria</taxon>
        <taxon>Pseudomonadati</taxon>
        <taxon>Thermodesulfobacteriota</taxon>
        <taxon>Desulfovibrionia</taxon>
        <taxon>Desulfovibrionales</taxon>
        <taxon>Desulfovibrionaceae</taxon>
        <taxon>Desulfobaculum</taxon>
    </lineage>
</organism>
<dbReference type="InterPro" id="IPR027417">
    <property type="entry name" value="P-loop_NTPase"/>
</dbReference>
<dbReference type="GO" id="GO:0005524">
    <property type="term" value="F:ATP binding"/>
    <property type="evidence" value="ECO:0007669"/>
    <property type="project" value="InterPro"/>
</dbReference>
<dbReference type="PANTHER" id="PTHR40396">
    <property type="entry name" value="ATPASE-LIKE PROTEIN"/>
    <property type="match status" value="1"/>
</dbReference>